<dbReference type="EC" id="2.1.1.320" evidence="3"/>
<comment type="similarity">
    <text evidence="2">Belongs to the NDUFAF7 family.</text>
</comment>
<dbReference type="PANTHER" id="PTHR43364:SF4">
    <property type="entry name" value="NAD(P)-LINKED OXIDOREDUCTASE SUPERFAMILY PROTEIN"/>
    <property type="match status" value="1"/>
</dbReference>
<dbReference type="AlphaFoldDB" id="A0A4S4LMS5"/>
<keyword evidence="7" id="KW-0496">Mitochondrion</keyword>
<dbReference type="InterPro" id="IPR036812">
    <property type="entry name" value="NAD(P)_OxRdtase_dom_sf"/>
</dbReference>
<evidence type="ECO:0000256" key="7">
    <source>
        <dbReference type="ARBA" id="ARBA00023128"/>
    </source>
</evidence>
<keyword evidence="11" id="KW-1185">Reference proteome</keyword>
<evidence type="ECO:0000256" key="5">
    <source>
        <dbReference type="ARBA" id="ARBA00022679"/>
    </source>
</evidence>
<comment type="catalytic activity">
    <reaction evidence="8">
        <text>L-arginyl-[protein] + 2 S-adenosyl-L-methionine = N(omega),N(omega)'-dimethyl-L-arginyl-[protein] + 2 S-adenosyl-L-homocysteine + 2 H(+)</text>
        <dbReference type="Rhea" id="RHEA:48108"/>
        <dbReference type="Rhea" id="RHEA-COMP:10532"/>
        <dbReference type="Rhea" id="RHEA-COMP:11992"/>
        <dbReference type="ChEBI" id="CHEBI:15378"/>
        <dbReference type="ChEBI" id="CHEBI:29965"/>
        <dbReference type="ChEBI" id="CHEBI:57856"/>
        <dbReference type="ChEBI" id="CHEBI:59789"/>
        <dbReference type="ChEBI" id="CHEBI:88221"/>
        <dbReference type="EC" id="2.1.1.320"/>
    </reaction>
</comment>
<keyword evidence="6" id="KW-0560">Oxidoreductase</keyword>
<dbReference type="PANTHER" id="PTHR43364">
    <property type="entry name" value="NADH-SPECIFIC METHYLGLYOXAL REDUCTASE-RELATED"/>
    <property type="match status" value="1"/>
</dbReference>
<comment type="subcellular location">
    <subcellularLocation>
        <location evidence="1">Mitochondrion</location>
    </subcellularLocation>
</comment>
<sequence length="724" mass="81317">MSRYLEAARDKAMRLVELGPGRGTLMDDMLRTLSQLRSLDKVKHVHLVETSSALRKTQEQRLRSWAEKSHLKLVWHDSIDDIPAAEDTYTMLVAHEFFDALPVHLIEVTRRRFLTASARLNHVYLAAKNVLRPSSSSSALDLPSPAVLSLPSTSRFRPVLSETSSPISTLLGSSSSRFSSLPIGSRIEVSPAFKDHKIVDPFHRPGQCDLTANVDFAYLKEAMTDLLFAHFVNTYGWSRHLAPTAFDSHLPCYSATTYGPITQHDFLMRMGIGKRVEDLQSKATSEGRKTTVENDAKRLVDLTGMGKEYKVLGVNLFGLAIHFLQTTKFTMATPAPKKMPYVRLGNSGLKVSRIILGTMSYGYPKWAEWVLPEEEAIKHVKAAYDAGIQTFDTADVYSNGESEVILGKAIKKLNLPRDEIVVMTKVSSRICFLSGDILTVNPRSSHTIRLNFKLFHAVSKDGTNLVPKQLAYDEEGYVNQHGLSRKHIFDSVKHSLERLQLDYIDVLQCHRFDYHTPVEETMQALHDVVKAGYVRYIGMSSCWAYQFNAMQSYAIAHNLTPFISMQNQYNLVYREEEREMFPTLKNFGVGSIPWSPLARGLLSRPLSEQTKRVSTDAYKEGLGTSEIINRVEEIAKKRDITMAQVALAWCLAKDGTNSIALRFLPQLSLTSSVRQNKGVSAPVVGTTNLENLHDLIDAVHVKLTDEEIKYLEEAYKPVAVIGHI</sequence>
<evidence type="ECO:0000259" key="9">
    <source>
        <dbReference type="Pfam" id="PF00248"/>
    </source>
</evidence>
<evidence type="ECO:0000313" key="11">
    <source>
        <dbReference type="Proteomes" id="UP000310158"/>
    </source>
</evidence>
<dbReference type="Gene3D" id="3.40.50.12710">
    <property type="match status" value="1"/>
</dbReference>
<dbReference type="GO" id="GO:0016491">
    <property type="term" value="F:oxidoreductase activity"/>
    <property type="evidence" value="ECO:0007669"/>
    <property type="project" value="UniProtKB-KW"/>
</dbReference>
<gene>
    <name evidence="10" type="ORF">EW146_g7377</name>
</gene>
<organism evidence="10 11">
    <name type="scientific">Bondarzewia mesenterica</name>
    <dbReference type="NCBI Taxonomy" id="1095465"/>
    <lineage>
        <taxon>Eukaryota</taxon>
        <taxon>Fungi</taxon>
        <taxon>Dikarya</taxon>
        <taxon>Basidiomycota</taxon>
        <taxon>Agaricomycotina</taxon>
        <taxon>Agaricomycetes</taxon>
        <taxon>Russulales</taxon>
        <taxon>Bondarzewiaceae</taxon>
        <taxon>Bondarzewia</taxon>
    </lineage>
</organism>
<evidence type="ECO:0000256" key="8">
    <source>
        <dbReference type="ARBA" id="ARBA00048612"/>
    </source>
</evidence>
<dbReference type="SUPFAM" id="SSF53335">
    <property type="entry name" value="S-adenosyl-L-methionine-dependent methyltransferases"/>
    <property type="match status" value="1"/>
</dbReference>
<keyword evidence="4" id="KW-0489">Methyltransferase</keyword>
<dbReference type="Pfam" id="PF02636">
    <property type="entry name" value="Methyltransf_28"/>
    <property type="match status" value="1"/>
</dbReference>
<dbReference type="CDD" id="cd19079">
    <property type="entry name" value="AKR_EcYajO-like"/>
    <property type="match status" value="1"/>
</dbReference>
<reference evidence="10 11" key="1">
    <citation type="submission" date="2019-02" db="EMBL/GenBank/DDBJ databases">
        <title>Genome sequencing of the rare red list fungi Bondarzewia mesenterica.</title>
        <authorList>
            <person name="Buettner E."/>
            <person name="Kellner H."/>
        </authorList>
    </citation>
    <scope>NUCLEOTIDE SEQUENCE [LARGE SCALE GENOMIC DNA]</scope>
    <source>
        <strain evidence="10 11">DSM 108281</strain>
    </source>
</reference>
<dbReference type="Proteomes" id="UP000310158">
    <property type="component" value="Unassembled WGS sequence"/>
</dbReference>
<protein>
    <recommendedName>
        <fullName evidence="3">type II protein arginine methyltransferase</fullName>
        <ecNumber evidence="3">2.1.1.320</ecNumber>
    </recommendedName>
</protein>
<dbReference type="InterPro" id="IPR050523">
    <property type="entry name" value="AKR_Detox_Biosynth"/>
</dbReference>
<keyword evidence="5" id="KW-0808">Transferase</keyword>
<dbReference type="EMBL" id="SGPL01000420">
    <property type="protein sequence ID" value="THH12778.1"/>
    <property type="molecule type" value="Genomic_DNA"/>
</dbReference>
<dbReference type="Gene3D" id="3.20.20.100">
    <property type="entry name" value="NADP-dependent oxidoreductase domain"/>
    <property type="match status" value="1"/>
</dbReference>
<dbReference type="InterPro" id="IPR038375">
    <property type="entry name" value="NDUFAF7_sf"/>
</dbReference>
<evidence type="ECO:0000256" key="4">
    <source>
        <dbReference type="ARBA" id="ARBA00022603"/>
    </source>
</evidence>
<proteinExistence type="inferred from homology"/>
<dbReference type="GO" id="GO:0035243">
    <property type="term" value="F:protein-arginine omega-N symmetric methyltransferase activity"/>
    <property type="evidence" value="ECO:0007669"/>
    <property type="project" value="UniProtKB-EC"/>
</dbReference>
<accession>A0A4S4LMS5</accession>
<evidence type="ECO:0000313" key="10">
    <source>
        <dbReference type="EMBL" id="THH12778.1"/>
    </source>
</evidence>
<dbReference type="InterPro" id="IPR023210">
    <property type="entry name" value="NADP_OxRdtase_dom"/>
</dbReference>
<evidence type="ECO:0000256" key="2">
    <source>
        <dbReference type="ARBA" id="ARBA00005891"/>
    </source>
</evidence>
<evidence type="ECO:0000256" key="1">
    <source>
        <dbReference type="ARBA" id="ARBA00004173"/>
    </source>
</evidence>
<dbReference type="Pfam" id="PF00248">
    <property type="entry name" value="Aldo_ket_red"/>
    <property type="match status" value="1"/>
</dbReference>
<dbReference type="GO" id="GO:0005739">
    <property type="term" value="C:mitochondrion"/>
    <property type="evidence" value="ECO:0007669"/>
    <property type="project" value="UniProtKB-SubCell"/>
</dbReference>
<dbReference type="GO" id="GO:0032259">
    <property type="term" value="P:methylation"/>
    <property type="evidence" value="ECO:0007669"/>
    <property type="project" value="UniProtKB-KW"/>
</dbReference>
<evidence type="ECO:0000256" key="6">
    <source>
        <dbReference type="ARBA" id="ARBA00023002"/>
    </source>
</evidence>
<dbReference type="SUPFAM" id="SSF51430">
    <property type="entry name" value="NAD(P)-linked oxidoreductase"/>
    <property type="match status" value="1"/>
</dbReference>
<dbReference type="InterPro" id="IPR029063">
    <property type="entry name" value="SAM-dependent_MTases_sf"/>
</dbReference>
<comment type="caution">
    <text evidence="10">The sequence shown here is derived from an EMBL/GenBank/DDBJ whole genome shotgun (WGS) entry which is preliminary data.</text>
</comment>
<feature type="domain" description="NADP-dependent oxidoreductase" evidence="9">
    <location>
        <begin position="353"/>
        <end position="715"/>
    </location>
</feature>
<dbReference type="InterPro" id="IPR003788">
    <property type="entry name" value="NDUFAF7"/>
</dbReference>
<dbReference type="OrthoDB" id="48988at2759"/>
<name>A0A4S4LMS5_9AGAM</name>
<evidence type="ECO:0000256" key="3">
    <source>
        <dbReference type="ARBA" id="ARBA00011935"/>
    </source>
</evidence>